<comment type="caution">
    <text evidence="2">The sequence shown here is derived from an EMBL/GenBank/DDBJ whole genome shotgun (WGS) entry which is preliminary data.</text>
</comment>
<organism evidence="2 3">
    <name type="scientific">Caerostris extrusa</name>
    <name type="common">Bark spider</name>
    <name type="synonym">Caerostris bankana</name>
    <dbReference type="NCBI Taxonomy" id="172846"/>
    <lineage>
        <taxon>Eukaryota</taxon>
        <taxon>Metazoa</taxon>
        <taxon>Ecdysozoa</taxon>
        <taxon>Arthropoda</taxon>
        <taxon>Chelicerata</taxon>
        <taxon>Arachnida</taxon>
        <taxon>Araneae</taxon>
        <taxon>Araneomorphae</taxon>
        <taxon>Entelegynae</taxon>
        <taxon>Araneoidea</taxon>
        <taxon>Araneidae</taxon>
        <taxon>Caerostris</taxon>
    </lineage>
</organism>
<dbReference type="AlphaFoldDB" id="A0AAV4XXP8"/>
<proteinExistence type="predicted"/>
<feature type="region of interest" description="Disordered" evidence="1">
    <location>
        <begin position="72"/>
        <end position="93"/>
    </location>
</feature>
<name>A0AAV4XXP8_CAEEX</name>
<dbReference type="Proteomes" id="UP001054945">
    <property type="component" value="Unassembled WGS sequence"/>
</dbReference>
<gene>
    <name evidence="2" type="ORF">CEXT_247531</name>
</gene>
<accession>A0AAV4XXP8</accession>
<evidence type="ECO:0000313" key="3">
    <source>
        <dbReference type="Proteomes" id="UP001054945"/>
    </source>
</evidence>
<reference evidence="2 3" key="1">
    <citation type="submission" date="2021-06" db="EMBL/GenBank/DDBJ databases">
        <title>Caerostris extrusa draft genome.</title>
        <authorList>
            <person name="Kono N."/>
            <person name="Arakawa K."/>
        </authorList>
    </citation>
    <scope>NUCLEOTIDE SEQUENCE [LARGE SCALE GENOMIC DNA]</scope>
</reference>
<dbReference type="EMBL" id="BPLR01000937">
    <property type="protein sequence ID" value="GIY98583.1"/>
    <property type="molecule type" value="Genomic_DNA"/>
</dbReference>
<keyword evidence="3" id="KW-1185">Reference proteome</keyword>
<sequence>MTATNFRGEDNDARYTISACRKFDLREEFDGMLLCASPVPRIATGFPNWCLSGSLTTRGVLNPFLFKCGAPETTSETTSGPDQFPGEDNDAKNRYLPAENRKEFDGTLFCAMSRPGIATRFPNWFLSG</sequence>
<feature type="compositionally biased region" description="Polar residues" evidence="1">
    <location>
        <begin position="72"/>
        <end position="81"/>
    </location>
</feature>
<evidence type="ECO:0000313" key="2">
    <source>
        <dbReference type="EMBL" id="GIY98583.1"/>
    </source>
</evidence>
<protein>
    <submittedName>
        <fullName evidence="2">Uncharacterized protein</fullName>
    </submittedName>
</protein>
<evidence type="ECO:0000256" key="1">
    <source>
        <dbReference type="SAM" id="MobiDB-lite"/>
    </source>
</evidence>